<organism evidence="9 10">
    <name type="scientific">Maudiozyma exigua</name>
    <name type="common">Yeast</name>
    <name type="synonym">Kazachstania exigua</name>
    <dbReference type="NCBI Taxonomy" id="34358"/>
    <lineage>
        <taxon>Eukaryota</taxon>
        <taxon>Fungi</taxon>
        <taxon>Dikarya</taxon>
        <taxon>Ascomycota</taxon>
        <taxon>Saccharomycotina</taxon>
        <taxon>Saccharomycetes</taxon>
        <taxon>Saccharomycetales</taxon>
        <taxon>Saccharomycetaceae</taxon>
        <taxon>Maudiozyma</taxon>
    </lineage>
</organism>
<feature type="transmembrane region" description="Helical" evidence="7">
    <location>
        <begin position="544"/>
        <end position="564"/>
    </location>
</feature>
<evidence type="ECO:0000256" key="3">
    <source>
        <dbReference type="ARBA" id="ARBA00022692"/>
    </source>
</evidence>
<feature type="transmembrane region" description="Helical" evidence="7">
    <location>
        <begin position="438"/>
        <end position="456"/>
    </location>
</feature>
<keyword evidence="10" id="KW-1185">Reference proteome</keyword>
<dbReference type="OrthoDB" id="3900342at2759"/>
<feature type="compositionally biased region" description="Basic and acidic residues" evidence="6">
    <location>
        <begin position="68"/>
        <end position="84"/>
    </location>
</feature>
<feature type="transmembrane region" description="Helical" evidence="7">
    <location>
        <begin position="133"/>
        <end position="154"/>
    </location>
</feature>
<dbReference type="PANTHER" id="PTHR43341:SF36">
    <property type="entry name" value="PROLINE-SPECIFIC PERMEASE"/>
    <property type="match status" value="1"/>
</dbReference>
<dbReference type="GO" id="GO:0015171">
    <property type="term" value="F:amino acid transmembrane transporter activity"/>
    <property type="evidence" value="ECO:0007669"/>
    <property type="project" value="TreeGrafter"/>
</dbReference>
<feature type="transmembrane region" description="Helical" evidence="7">
    <location>
        <begin position="102"/>
        <end position="121"/>
    </location>
</feature>
<evidence type="ECO:0000256" key="1">
    <source>
        <dbReference type="ARBA" id="ARBA00004141"/>
    </source>
</evidence>
<dbReference type="PANTHER" id="PTHR43341">
    <property type="entry name" value="AMINO ACID PERMEASE"/>
    <property type="match status" value="1"/>
</dbReference>
<dbReference type="Proteomes" id="UP000750334">
    <property type="component" value="Unassembled WGS sequence"/>
</dbReference>
<gene>
    <name evidence="9" type="primary">PUT4</name>
    <name evidence="9" type="ORF">C6P45_004121</name>
</gene>
<keyword evidence="2" id="KW-0813">Transport</keyword>
<feature type="transmembrane region" description="Helical" evidence="7">
    <location>
        <begin position="241"/>
        <end position="265"/>
    </location>
</feature>
<feature type="transmembrane region" description="Helical" evidence="7">
    <location>
        <begin position="468"/>
        <end position="489"/>
    </location>
</feature>
<evidence type="ECO:0000256" key="5">
    <source>
        <dbReference type="ARBA" id="ARBA00023136"/>
    </source>
</evidence>
<dbReference type="FunFam" id="1.20.1740.10:FF:000001">
    <property type="entry name" value="Amino acid permease"/>
    <property type="match status" value="1"/>
</dbReference>
<feature type="compositionally biased region" description="Basic and acidic residues" evidence="6">
    <location>
        <begin position="13"/>
        <end position="26"/>
    </location>
</feature>
<feature type="region of interest" description="Disordered" evidence="6">
    <location>
        <begin position="13"/>
        <end position="87"/>
    </location>
</feature>
<dbReference type="InterPro" id="IPR004841">
    <property type="entry name" value="AA-permease/SLC12A_dom"/>
</dbReference>
<dbReference type="GO" id="GO:0016020">
    <property type="term" value="C:membrane"/>
    <property type="evidence" value="ECO:0007669"/>
    <property type="project" value="UniProtKB-SubCell"/>
</dbReference>
<name>A0A9P7BCC6_MAUEX</name>
<feature type="domain" description="Amino acid permease/ SLC12A" evidence="8">
    <location>
        <begin position="100"/>
        <end position="572"/>
    </location>
</feature>
<feature type="transmembrane region" description="Helical" evidence="7">
    <location>
        <begin position="215"/>
        <end position="235"/>
    </location>
</feature>
<feature type="transmembrane region" description="Helical" evidence="7">
    <location>
        <begin position="337"/>
        <end position="356"/>
    </location>
</feature>
<comment type="subcellular location">
    <subcellularLocation>
        <location evidence="1">Membrane</location>
        <topology evidence="1">Multi-pass membrane protein</topology>
    </subcellularLocation>
</comment>
<dbReference type="Gene3D" id="1.20.1740.10">
    <property type="entry name" value="Amino acid/polyamine transporter I"/>
    <property type="match status" value="1"/>
</dbReference>
<evidence type="ECO:0000259" key="8">
    <source>
        <dbReference type="Pfam" id="PF00324"/>
    </source>
</evidence>
<dbReference type="Pfam" id="PF00324">
    <property type="entry name" value="AA_permease"/>
    <property type="match status" value="1"/>
</dbReference>
<feature type="transmembrane region" description="Helical" evidence="7">
    <location>
        <begin position="510"/>
        <end position="532"/>
    </location>
</feature>
<dbReference type="EMBL" id="PUHR01000005">
    <property type="protein sequence ID" value="KAG0672106.1"/>
    <property type="molecule type" value="Genomic_DNA"/>
</dbReference>
<comment type="caution">
    <text evidence="9">The sequence shown here is derived from an EMBL/GenBank/DDBJ whole genome shotgun (WGS) entry which is preliminary data.</text>
</comment>
<evidence type="ECO:0000313" key="9">
    <source>
        <dbReference type="EMBL" id="KAG0672106.1"/>
    </source>
</evidence>
<feature type="compositionally biased region" description="Low complexity" evidence="6">
    <location>
        <begin position="48"/>
        <end position="67"/>
    </location>
</feature>
<evidence type="ECO:0000256" key="2">
    <source>
        <dbReference type="ARBA" id="ARBA00022448"/>
    </source>
</evidence>
<proteinExistence type="predicted"/>
<evidence type="ECO:0000256" key="7">
    <source>
        <dbReference type="SAM" id="Phobius"/>
    </source>
</evidence>
<keyword evidence="4 7" id="KW-1133">Transmembrane helix</keyword>
<dbReference type="InterPro" id="IPR050524">
    <property type="entry name" value="APC_YAT"/>
</dbReference>
<evidence type="ECO:0000256" key="4">
    <source>
        <dbReference type="ARBA" id="ARBA00022989"/>
    </source>
</evidence>
<evidence type="ECO:0000313" key="10">
    <source>
        <dbReference type="Proteomes" id="UP000750334"/>
    </source>
</evidence>
<evidence type="ECO:0000256" key="6">
    <source>
        <dbReference type="SAM" id="MobiDB-lite"/>
    </source>
</evidence>
<keyword evidence="3 7" id="KW-0812">Transmembrane</keyword>
<keyword evidence="5 7" id="KW-0472">Membrane</keyword>
<dbReference type="AlphaFoldDB" id="A0A9P7BCC6"/>
<protein>
    <submittedName>
        <fullName evidence="9">Proline-specific permease</fullName>
    </submittedName>
</protein>
<sequence length="615" mass="68648">MRRPNLFGLVHMRSNEDSYSSDHQDDSLDNPNNRKKNEYEIDVRTYSNDDNMGNSSDNNNNLNGSKSFNERGSAETMDLEKSDIEPTEQVLQQGLSSRAVQFIALGGAIGTGLFVGTSSGLTQCGPAGLLTSYIIMASVLYPIMNAFGEMVCYLPGGRGRSSQGSAAYLVSKYVDRSLGFATSWNYYYCYAILGATECTAAAAVVEYWTIKIPKAALISIYIFVIVLLNFGPVKIYGETEFWFAITKILCILGLIILCFILFWGGGPKHDRLGFRFWKGDLAFANHSAPGNTGRFLDVYTGIIKAGFAYILGPELVSLTSSECEDQRRNIAKASRRFVYRLIIFYCCSVLGISVIVSRKDPTLLTALSANKAGAASSPFVIGIINAGIPVLPHIINACIMLSAWSAGNAYMFAASRSLLTMANEEGAPKIFGRINRMGTPYVAVAFTTLWFCLAYLNVSSSSADVFNWLSNISTISGFIGWGPSCIAYLRFRKAIFYNGLYDRLPFKGPWMPYTIYYAFAWVVILSLTNGYQTFMHSYWNVSDFIAAYITLPVFFALLIGHKLYTRTFFTWKWYKPVEQIDVITGLEEIEEITKEIDENRKPPSSIWQRFIDWLI</sequence>
<accession>A0A9P7BCC6</accession>
<reference evidence="9 10" key="1">
    <citation type="submission" date="2020-11" db="EMBL/GenBank/DDBJ databases">
        <title>Kefir isolates.</title>
        <authorList>
            <person name="Marcisauskas S."/>
            <person name="Kim Y."/>
            <person name="Blasche S."/>
        </authorList>
    </citation>
    <scope>NUCLEOTIDE SEQUENCE [LARGE SCALE GENOMIC DNA]</scope>
    <source>
        <strain evidence="9 10">OG2</strain>
    </source>
</reference>